<keyword evidence="2 6" id="KW-0812">Transmembrane</keyword>
<proteinExistence type="predicted"/>
<evidence type="ECO:0000256" key="5">
    <source>
        <dbReference type="SAM" id="MobiDB-lite"/>
    </source>
</evidence>
<organism evidence="8">
    <name type="scientific">Cladocopium goreaui</name>
    <dbReference type="NCBI Taxonomy" id="2562237"/>
    <lineage>
        <taxon>Eukaryota</taxon>
        <taxon>Sar</taxon>
        <taxon>Alveolata</taxon>
        <taxon>Dinophyceae</taxon>
        <taxon>Suessiales</taxon>
        <taxon>Symbiodiniaceae</taxon>
        <taxon>Cladocopium</taxon>
    </lineage>
</organism>
<dbReference type="EMBL" id="CAMXCT020000613">
    <property type="protein sequence ID" value="CAL1134503.1"/>
    <property type="molecule type" value="Genomic_DNA"/>
</dbReference>
<evidence type="ECO:0000313" key="10">
    <source>
        <dbReference type="Proteomes" id="UP001152797"/>
    </source>
</evidence>
<dbReference type="OrthoDB" id="416064at2759"/>
<feature type="compositionally biased region" description="Polar residues" evidence="5">
    <location>
        <begin position="73"/>
        <end position="82"/>
    </location>
</feature>
<feature type="compositionally biased region" description="Polar residues" evidence="5">
    <location>
        <begin position="33"/>
        <end position="45"/>
    </location>
</feature>
<dbReference type="GO" id="GO:0016020">
    <property type="term" value="C:membrane"/>
    <property type="evidence" value="ECO:0007669"/>
    <property type="project" value="UniProtKB-SubCell"/>
</dbReference>
<dbReference type="EMBL" id="CAMXCT010000613">
    <property type="protein sequence ID" value="CAI3981128.1"/>
    <property type="molecule type" value="Genomic_DNA"/>
</dbReference>
<dbReference type="EMBL" id="CAMXCT030000613">
    <property type="protein sequence ID" value="CAL4768440.1"/>
    <property type="molecule type" value="Genomic_DNA"/>
</dbReference>
<comment type="caution">
    <text evidence="8">The sequence shown here is derived from an EMBL/GenBank/DDBJ whole genome shotgun (WGS) entry which is preliminary data.</text>
</comment>
<evidence type="ECO:0000256" key="1">
    <source>
        <dbReference type="ARBA" id="ARBA00004141"/>
    </source>
</evidence>
<dbReference type="PANTHER" id="PTHR43336">
    <property type="entry name" value="OXYGEN SENSOR HISTIDINE KINASE RESPONSE REGULATOR DEVS/DOSS"/>
    <property type="match status" value="1"/>
</dbReference>
<accession>A0A9P1BZ81</accession>
<protein>
    <recommendedName>
        <fullName evidence="7">Ion transport domain-containing protein</fullName>
    </recommendedName>
</protein>
<reference evidence="8" key="1">
    <citation type="submission" date="2022-10" db="EMBL/GenBank/DDBJ databases">
        <authorList>
            <person name="Chen Y."/>
            <person name="Dougan E. K."/>
            <person name="Chan C."/>
            <person name="Rhodes N."/>
            <person name="Thang M."/>
        </authorList>
    </citation>
    <scope>NUCLEOTIDE SEQUENCE</scope>
</reference>
<gene>
    <name evidence="8" type="ORF">C1SCF055_LOCUS8948</name>
</gene>
<dbReference type="SUPFAM" id="SSF51197">
    <property type="entry name" value="Clavaminate synthase-like"/>
    <property type="match status" value="1"/>
</dbReference>
<feature type="transmembrane region" description="Helical" evidence="6">
    <location>
        <begin position="193"/>
        <end position="211"/>
    </location>
</feature>
<dbReference type="PANTHER" id="PTHR43336:SF3">
    <property type="entry name" value="GUANYLATE CYCLASE DOMAIN-CONTAINING PROTEIN"/>
    <property type="match status" value="1"/>
</dbReference>
<feature type="region of interest" description="Disordered" evidence="5">
    <location>
        <begin position="478"/>
        <end position="537"/>
    </location>
</feature>
<dbReference type="Gene3D" id="1.20.120.350">
    <property type="entry name" value="Voltage-gated potassium channels. Chain C"/>
    <property type="match status" value="1"/>
</dbReference>
<dbReference type="Pfam" id="PF05721">
    <property type="entry name" value="PhyH"/>
    <property type="match status" value="1"/>
</dbReference>
<feature type="transmembrane region" description="Helical" evidence="6">
    <location>
        <begin position="167"/>
        <end position="186"/>
    </location>
</feature>
<feature type="compositionally biased region" description="Basic and acidic residues" evidence="5">
    <location>
        <begin position="416"/>
        <end position="435"/>
    </location>
</feature>
<feature type="region of interest" description="Disordered" evidence="5">
    <location>
        <begin position="1"/>
        <end position="110"/>
    </location>
</feature>
<evidence type="ECO:0000256" key="6">
    <source>
        <dbReference type="SAM" id="Phobius"/>
    </source>
</evidence>
<keyword evidence="3 6" id="KW-1133">Transmembrane helix</keyword>
<evidence type="ECO:0000313" key="8">
    <source>
        <dbReference type="EMBL" id="CAI3981128.1"/>
    </source>
</evidence>
<keyword evidence="4 6" id="KW-0472">Membrane</keyword>
<dbReference type="GO" id="GO:0005216">
    <property type="term" value="F:monoatomic ion channel activity"/>
    <property type="evidence" value="ECO:0007669"/>
    <property type="project" value="InterPro"/>
</dbReference>
<dbReference type="Proteomes" id="UP001152797">
    <property type="component" value="Unassembled WGS sequence"/>
</dbReference>
<feature type="compositionally biased region" description="Acidic residues" evidence="5">
    <location>
        <begin position="280"/>
        <end position="293"/>
    </location>
</feature>
<feature type="domain" description="Ion transport" evidence="7">
    <location>
        <begin position="138"/>
        <end position="260"/>
    </location>
</feature>
<comment type="subcellular location">
    <subcellularLocation>
        <location evidence="1">Membrane</location>
        <topology evidence="1">Multi-pass membrane protein</topology>
    </subcellularLocation>
</comment>
<evidence type="ECO:0000256" key="2">
    <source>
        <dbReference type="ARBA" id="ARBA00022692"/>
    </source>
</evidence>
<dbReference type="InterPro" id="IPR027359">
    <property type="entry name" value="Volt_channel_dom_sf"/>
</dbReference>
<dbReference type="Pfam" id="PF00520">
    <property type="entry name" value="Ion_trans"/>
    <property type="match status" value="1"/>
</dbReference>
<feature type="compositionally biased region" description="Polar residues" evidence="5">
    <location>
        <begin position="481"/>
        <end position="491"/>
    </location>
</feature>
<dbReference type="InterPro" id="IPR005821">
    <property type="entry name" value="Ion_trans_dom"/>
</dbReference>
<reference evidence="9" key="2">
    <citation type="submission" date="2024-04" db="EMBL/GenBank/DDBJ databases">
        <authorList>
            <person name="Chen Y."/>
            <person name="Shah S."/>
            <person name="Dougan E. K."/>
            <person name="Thang M."/>
            <person name="Chan C."/>
        </authorList>
    </citation>
    <scope>NUCLEOTIDE SEQUENCE [LARGE SCALE GENOMIC DNA]</scope>
</reference>
<feature type="region of interest" description="Disordered" evidence="5">
    <location>
        <begin position="267"/>
        <end position="299"/>
    </location>
</feature>
<evidence type="ECO:0000256" key="4">
    <source>
        <dbReference type="ARBA" id="ARBA00023136"/>
    </source>
</evidence>
<evidence type="ECO:0000256" key="3">
    <source>
        <dbReference type="ARBA" id="ARBA00022989"/>
    </source>
</evidence>
<feature type="compositionally biased region" description="Low complexity" evidence="5">
    <location>
        <begin position="509"/>
        <end position="537"/>
    </location>
</feature>
<evidence type="ECO:0000313" key="9">
    <source>
        <dbReference type="EMBL" id="CAL1134503.1"/>
    </source>
</evidence>
<feature type="region of interest" description="Disordered" evidence="5">
    <location>
        <begin position="411"/>
        <end position="446"/>
    </location>
</feature>
<sequence>MVERGPTQAWAPRTSTEDAQLKVKGREDLKRTVTPTSSDAATFATSLREAAAGEPGRNALAVTEQRSAGGRPSITSSDQGSRSQEKGGELVTSPSSSSVLHSYKGAPSTMKSKAKGKWKAFAHGVGRLCSCIAENKAFVFVGTFITVWALIGDDLKLLVTNRPVDNIFDGLVVFCIVFFTLEVLVCSLGKDDYFMSFFFCLDVLSTLTLFMDLTVVSEALFGDSDSDPSNTRTSRTARVGAKVGRIVRVLRLIRIVKLFKAFLASSKPKKKPPRDRLSMAEEDDDDNFPEEEEHFDKESLVGKKLSVSWGERQSHRQGENQQSNVHEPRCYWVPWRVRFGHSRANSPVSWEIPEQRCSAQKIHQNGLRNSPYSPSGIPGLNFYSHVRIILTIVRRRVGAAHLIVMRTAASFTSRKGQTDDEVRPHEFWSDGRRDPSQPSRSPRSRATTFCAAVEGDDDFEFEEDNGLAVAYPTLDTKGTEKNVQQKTTKSTALPADSLKPTTRFKEEPSGSSPRTPGSGRGLGFRSSRSSISSLSENARKAAATRAAMAGLNISMEDPDTGRGQGGVITRAVSRILRAGIHWTYLPKRVALSSLGVRADGGAEESRRDETRSMFSMVAGAADVTVLKLSFVAKSRTESKELRPATIRSTVQEFKEATADAAQQLEQLGFCFWRQGVSMDCCQRLARYVDEALLAAEAEVAAADQETRYARHRTYFRRLAHATRQDRIEFTLPMVPVVVDALKEMVASVGGLLEPFVSRSGRLVDLSCMISDPGCEFQPLHADTSMERVKFTVFVALQDVTKEMGPTFLCPETHNFESHAALDVMKKMPVPHEEMLERFGAVPALCNCGDIFIMTLGGRS</sequence>
<keyword evidence="10" id="KW-1185">Reference proteome</keyword>
<name>A0A9P1BZ81_9DINO</name>
<dbReference type="AlphaFoldDB" id="A0A9P1BZ81"/>
<dbReference type="Gene3D" id="2.60.120.620">
    <property type="entry name" value="q2cbj1_9rhob like domain"/>
    <property type="match status" value="1"/>
</dbReference>
<feature type="transmembrane region" description="Helical" evidence="6">
    <location>
        <begin position="137"/>
        <end position="155"/>
    </location>
</feature>
<feature type="compositionally biased region" description="Low complexity" evidence="5">
    <location>
        <begin position="436"/>
        <end position="445"/>
    </location>
</feature>
<dbReference type="InterPro" id="IPR008775">
    <property type="entry name" value="Phytyl_CoA_dOase-like"/>
</dbReference>
<evidence type="ECO:0000259" key="7">
    <source>
        <dbReference type="Pfam" id="PF00520"/>
    </source>
</evidence>
<feature type="compositionally biased region" description="Basic and acidic residues" evidence="5">
    <location>
        <begin position="15"/>
        <end position="31"/>
    </location>
</feature>